<evidence type="ECO:0000256" key="1">
    <source>
        <dbReference type="SAM" id="MobiDB-lite"/>
    </source>
</evidence>
<proteinExistence type="predicted"/>
<keyword evidence="3" id="KW-1185">Reference proteome</keyword>
<evidence type="ECO:0000313" key="3">
    <source>
        <dbReference type="Proteomes" id="UP001066276"/>
    </source>
</evidence>
<comment type="caution">
    <text evidence="2">The sequence shown here is derived from an EMBL/GenBank/DDBJ whole genome shotgun (WGS) entry which is preliminary data.</text>
</comment>
<accession>A0AAV7ST81</accession>
<feature type="region of interest" description="Disordered" evidence="1">
    <location>
        <begin position="1"/>
        <end position="26"/>
    </location>
</feature>
<name>A0AAV7ST81_PLEWA</name>
<gene>
    <name evidence="2" type="ORF">NDU88_007684</name>
</gene>
<sequence length="97" mass="10589">MTTTSQAPVPPAKVHRRSEPRAHGTVELAGAAPLLCVAGKKQPLRIRRNSSSSPPIKAKIIGEPPNTLEKREWMADGMTPKTVWKMDTKPDPTALKK</sequence>
<organism evidence="2 3">
    <name type="scientific">Pleurodeles waltl</name>
    <name type="common">Iberian ribbed newt</name>
    <dbReference type="NCBI Taxonomy" id="8319"/>
    <lineage>
        <taxon>Eukaryota</taxon>
        <taxon>Metazoa</taxon>
        <taxon>Chordata</taxon>
        <taxon>Craniata</taxon>
        <taxon>Vertebrata</taxon>
        <taxon>Euteleostomi</taxon>
        <taxon>Amphibia</taxon>
        <taxon>Batrachia</taxon>
        <taxon>Caudata</taxon>
        <taxon>Salamandroidea</taxon>
        <taxon>Salamandridae</taxon>
        <taxon>Pleurodelinae</taxon>
        <taxon>Pleurodeles</taxon>
    </lineage>
</organism>
<protein>
    <submittedName>
        <fullName evidence="2">Uncharacterized protein</fullName>
    </submittedName>
</protein>
<reference evidence="2" key="1">
    <citation type="journal article" date="2022" name="bioRxiv">
        <title>Sequencing and chromosome-scale assembly of the giantPleurodeles waltlgenome.</title>
        <authorList>
            <person name="Brown T."/>
            <person name="Elewa A."/>
            <person name="Iarovenko S."/>
            <person name="Subramanian E."/>
            <person name="Araus A.J."/>
            <person name="Petzold A."/>
            <person name="Susuki M."/>
            <person name="Suzuki K.-i.T."/>
            <person name="Hayashi T."/>
            <person name="Toyoda A."/>
            <person name="Oliveira C."/>
            <person name="Osipova E."/>
            <person name="Leigh N.D."/>
            <person name="Simon A."/>
            <person name="Yun M.H."/>
        </authorList>
    </citation>
    <scope>NUCLEOTIDE SEQUENCE</scope>
    <source>
        <strain evidence="2">20211129_DDA</strain>
        <tissue evidence="2">Liver</tissue>
    </source>
</reference>
<dbReference type="Proteomes" id="UP001066276">
    <property type="component" value="Chromosome 4_2"/>
</dbReference>
<dbReference type="AlphaFoldDB" id="A0AAV7ST81"/>
<dbReference type="EMBL" id="JANPWB010000008">
    <property type="protein sequence ID" value="KAJ1167292.1"/>
    <property type="molecule type" value="Genomic_DNA"/>
</dbReference>
<evidence type="ECO:0000313" key="2">
    <source>
        <dbReference type="EMBL" id="KAJ1167292.1"/>
    </source>
</evidence>